<proteinExistence type="predicted"/>
<keyword evidence="2" id="KW-1185">Reference proteome</keyword>
<sequence>MTGCSWCRSGVLLGFLRLPGVWTNAVGAELRVVDEVPLCADCVWHWGDQPRRPDAVALAGELEAWRRGEL</sequence>
<dbReference type="RefSeq" id="WP_205114278.1">
    <property type="nucleotide sequence ID" value="NZ_JAFBCM010000001.1"/>
</dbReference>
<accession>A0ABV7Y977</accession>
<evidence type="ECO:0000313" key="2">
    <source>
        <dbReference type="Proteomes" id="UP001595699"/>
    </source>
</evidence>
<organism evidence="1 2">
    <name type="scientific">Tenggerimyces flavus</name>
    <dbReference type="NCBI Taxonomy" id="1708749"/>
    <lineage>
        <taxon>Bacteria</taxon>
        <taxon>Bacillati</taxon>
        <taxon>Actinomycetota</taxon>
        <taxon>Actinomycetes</taxon>
        <taxon>Propionibacteriales</taxon>
        <taxon>Nocardioidaceae</taxon>
        <taxon>Tenggerimyces</taxon>
    </lineage>
</organism>
<gene>
    <name evidence="1" type="ORF">ACFOUW_12565</name>
</gene>
<dbReference type="EMBL" id="JBHRZH010000009">
    <property type="protein sequence ID" value="MFC3761672.1"/>
    <property type="molecule type" value="Genomic_DNA"/>
</dbReference>
<reference evidence="2" key="1">
    <citation type="journal article" date="2019" name="Int. J. Syst. Evol. Microbiol.">
        <title>The Global Catalogue of Microorganisms (GCM) 10K type strain sequencing project: providing services to taxonomists for standard genome sequencing and annotation.</title>
        <authorList>
            <consortium name="The Broad Institute Genomics Platform"/>
            <consortium name="The Broad Institute Genome Sequencing Center for Infectious Disease"/>
            <person name="Wu L."/>
            <person name="Ma J."/>
        </authorList>
    </citation>
    <scope>NUCLEOTIDE SEQUENCE [LARGE SCALE GENOMIC DNA]</scope>
    <source>
        <strain evidence="2">CGMCC 4.7241</strain>
    </source>
</reference>
<protein>
    <submittedName>
        <fullName evidence="1">Uncharacterized protein</fullName>
    </submittedName>
</protein>
<evidence type="ECO:0000313" key="1">
    <source>
        <dbReference type="EMBL" id="MFC3761672.1"/>
    </source>
</evidence>
<comment type="caution">
    <text evidence="1">The sequence shown here is derived from an EMBL/GenBank/DDBJ whole genome shotgun (WGS) entry which is preliminary data.</text>
</comment>
<dbReference type="Proteomes" id="UP001595699">
    <property type="component" value="Unassembled WGS sequence"/>
</dbReference>
<name>A0ABV7Y977_9ACTN</name>